<gene>
    <name evidence="2" type="ORF">PHMEG_00024378</name>
</gene>
<keyword evidence="3" id="KW-1185">Reference proteome</keyword>
<feature type="region of interest" description="Disordered" evidence="1">
    <location>
        <begin position="120"/>
        <end position="146"/>
    </location>
</feature>
<feature type="region of interest" description="Disordered" evidence="1">
    <location>
        <begin position="1"/>
        <end position="69"/>
    </location>
</feature>
<evidence type="ECO:0008006" key="4">
    <source>
        <dbReference type="Google" id="ProtNLM"/>
    </source>
</evidence>
<organism evidence="2 3">
    <name type="scientific">Phytophthora megakarya</name>
    <dbReference type="NCBI Taxonomy" id="4795"/>
    <lineage>
        <taxon>Eukaryota</taxon>
        <taxon>Sar</taxon>
        <taxon>Stramenopiles</taxon>
        <taxon>Oomycota</taxon>
        <taxon>Peronosporomycetes</taxon>
        <taxon>Peronosporales</taxon>
        <taxon>Peronosporaceae</taxon>
        <taxon>Phytophthora</taxon>
    </lineage>
</organism>
<protein>
    <recommendedName>
        <fullName evidence="4">Retrotransposon gag domain-containing protein</fullName>
    </recommendedName>
</protein>
<evidence type="ECO:0000313" key="2">
    <source>
        <dbReference type="EMBL" id="OWZ03827.1"/>
    </source>
</evidence>
<name>A0A225VGC6_9STRA</name>
<dbReference type="Proteomes" id="UP000198211">
    <property type="component" value="Unassembled WGS sequence"/>
</dbReference>
<feature type="compositionally biased region" description="Acidic residues" evidence="1">
    <location>
        <begin position="41"/>
        <end position="61"/>
    </location>
</feature>
<feature type="compositionally biased region" description="Acidic residues" evidence="1">
    <location>
        <begin position="596"/>
        <end position="616"/>
    </location>
</feature>
<comment type="caution">
    <text evidence="2">The sequence shown here is derived from an EMBL/GenBank/DDBJ whole genome shotgun (WGS) entry which is preliminary data.</text>
</comment>
<feature type="compositionally biased region" description="Polar residues" evidence="1">
    <location>
        <begin position="120"/>
        <end position="130"/>
    </location>
</feature>
<dbReference type="AlphaFoldDB" id="A0A225VGC6"/>
<evidence type="ECO:0000313" key="3">
    <source>
        <dbReference type="Proteomes" id="UP000198211"/>
    </source>
</evidence>
<reference evidence="3" key="1">
    <citation type="submission" date="2017-03" db="EMBL/GenBank/DDBJ databases">
        <title>Phytopthora megakarya and P. palmivora, two closely related causual agents of cacao black pod achieved similar genome size and gene model numbers by different mechanisms.</title>
        <authorList>
            <person name="Ali S."/>
            <person name="Shao J."/>
            <person name="Larry D.J."/>
            <person name="Kronmiller B."/>
            <person name="Shen D."/>
            <person name="Strem M.D."/>
            <person name="Melnick R.L."/>
            <person name="Guiltinan M.J."/>
            <person name="Tyler B.M."/>
            <person name="Meinhardt L.W."/>
            <person name="Bailey B.A."/>
        </authorList>
    </citation>
    <scope>NUCLEOTIDE SEQUENCE [LARGE SCALE GENOMIC DNA]</scope>
    <source>
        <strain evidence="3">zdho120</strain>
    </source>
</reference>
<dbReference type="EMBL" id="NBNE01005304">
    <property type="protein sequence ID" value="OWZ03827.1"/>
    <property type="molecule type" value="Genomic_DNA"/>
</dbReference>
<dbReference type="OrthoDB" id="10554453at2759"/>
<feature type="compositionally biased region" description="Basic and acidic residues" evidence="1">
    <location>
        <begin position="543"/>
        <end position="561"/>
    </location>
</feature>
<sequence length="758" mass="85453">MAKGSSYAVPATSSRGEDRTDYDSTPGTGDRVTTGRSVSFEDTEFDHDAKDEDDYVDDELEDKAPVQEPDIHEDADMFVTKSGVVKSLSRNLAYEFEEAGKPEPAHDDIDELNDDLKKSSMMTRGASQLTTKKDGNRPPIHGDTPVANKTLGQCLNAMLDTSSWIQLFAPTAARQAVWAEPVEELSHPVNSTSTSQVAEDNVSLLMAMGMEAHAYPSSRALADWTTSEAGTELQRWKRKLKTAFGSKDVGAGRQPVARSAGERLNPANIPLPRTPKKTTRVVFGSAKQSPYFHDLHMVTPRSENCKTRVAREAEQTDDEDNSLYQDDDENDATTELAWQIRELTAMEEMDPTPRFEIAQHRPLGKITSFHGKLDESENSMQLLRGFVYEMKGTHTLPNEWCMAFQLRLRDGAVHWHRALSRKTKRTWSLLSDKFISYYCSREHSKEHICDNLNRLNGFARSANIKFERSGREAKEHVKHFMETCGDRDLERQLTPMLLRDIHTLEDIVCGIQKVEKRVSNRSSSQRLSRRDDKRHTSSSRNYGRHDSRSRSQGRSRSELRHTSRVALADASVTDPITELQTRASSKRPNEYSNDYSNDDPMDFYEGDEADQDECDSDCGSRDEMQGEMGEWSQLLTTMNVEVLLTGHSRGATSVHKTMDNNQVDLVKVDSDLQLNLRPSYGPCAACGGQNHSTHYCFRRCCLCQQVHDFGKREAFDELIKILRTSVAKKNISPELQKLVFGGPRLIVFDVISTNEASS</sequence>
<proteinExistence type="predicted"/>
<accession>A0A225VGC6</accession>
<feature type="region of interest" description="Disordered" evidence="1">
    <location>
        <begin position="518"/>
        <end position="622"/>
    </location>
</feature>
<evidence type="ECO:0000256" key="1">
    <source>
        <dbReference type="SAM" id="MobiDB-lite"/>
    </source>
</evidence>